<dbReference type="InterPro" id="IPR051304">
    <property type="entry name" value="SCF_F-box_domain"/>
</dbReference>
<protein>
    <submittedName>
        <fullName evidence="1">F-box protein</fullName>
    </submittedName>
</protein>
<dbReference type="Gene3D" id="1.20.1280.50">
    <property type="match status" value="1"/>
</dbReference>
<dbReference type="PANTHER" id="PTHR47123">
    <property type="entry name" value="F-BOX PROTEIN SKIP23"/>
    <property type="match status" value="1"/>
</dbReference>
<comment type="caution">
    <text evidence="1">The sequence shown here is derived from an EMBL/GenBank/DDBJ whole genome shotgun (WGS) entry which is preliminary data.</text>
</comment>
<dbReference type="SUPFAM" id="SSF81383">
    <property type="entry name" value="F-box domain"/>
    <property type="match status" value="1"/>
</dbReference>
<reference evidence="1 2" key="1">
    <citation type="journal article" date="2018" name="Front. Plant Sci.">
        <title>Red Clover (Trifolium pratense) and Zigzag Clover (T. medium) - A Picture of Genomic Similarities and Differences.</title>
        <authorList>
            <person name="Dluhosova J."/>
            <person name="Istvanek J."/>
            <person name="Nedelnik J."/>
            <person name="Repkova J."/>
        </authorList>
    </citation>
    <scope>NUCLEOTIDE SEQUENCE [LARGE SCALE GENOMIC DNA]</scope>
    <source>
        <strain evidence="2">cv. 10/8</strain>
        <tissue evidence="1">Leaf</tissue>
    </source>
</reference>
<dbReference type="InterPro" id="IPR036047">
    <property type="entry name" value="F-box-like_dom_sf"/>
</dbReference>
<accession>A0A392QCS3</accession>
<dbReference type="PANTHER" id="PTHR47123:SF15">
    <property type="entry name" value="F-BOX PROTEIN SKIP23"/>
    <property type="match status" value="1"/>
</dbReference>
<dbReference type="AlphaFoldDB" id="A0A392QCS3"/>
<evidence type="ECO:0000313" key="1">
    <source>
        <dbReference type="EMBL" id="MCI21530.1"/>
    </source>
</evidence>
<evidence type="ECO:0000313" key="2">
    <source>
        <dbReference type="Proteomes" id="UP000265520"/>
    </source>
</evidence>
<dbReference type="EMBL" id="LXQA010125392">
    <property type="protein sequence ID" value="MCI21530.1"/>
    <property type="molecule type" value="Genomic_DNA"/>
</dbReference>
<organism evidence="1 2">
    <name type="scientific">Trifolium medium</name>
    <dbReference type="NCBI Taxonomy" id="97028"/>
    <lineage>
        <taxon>Eukaryota</taxon>
        <taxon>Viridiplantae</taxon>
        <taxon>Streptophyta</taxon>
        <taxon>Embryophyta</taxon>
        <taxon>Tracheophyta</taxon>
        <taxon>Spermatophyta</taxon>
        <taxon>Magnoliopsida</taxon>
        <taxon>eudicotyledons</taxon>
        <taxon>Gunneridae</taxon>
        <taxon>Pentapetalae</taxon>
        <taxon>rosids</taxon>
        <taxon>fabids</taxon>
        <taxon>Fabales</taxon>
        <taxon>Fabaceae</taxon>
        <taxon>Papilionoideae</taxon>
        <taxon>50 kb inversion clade</taxon>
        <taxon>NPAAA clade</taxon>
        <taxon>Hologalegina</taxon>
        <taxon>IRL clade</taxon>
        <taxon>Trifolieae</taxon>
        <taxon>Trifolium</taxon>
    </lineage>
</organism>
<proteinExistence type="predicted"/>
<dbReference type="Proteomes" id="UP000265520">
    <property type="component" value="Unassembled WGS sequence"/>
</dbReference>
<keyword evidence="2" id="KW-1185">Reference proteome</keyword>
<name>A0A392QCS3_9FABA</name>
<sequence length="151" mass="17467">MAVVANWSQLPKDILILISERIDNELDLIRFRSVCSSWRSSSIPNHHHISLPLKYSLSDPFCSLSKCNIFLIKPPQQQDETLIYPWLIRVTENSSGKTKLYESLFLTKFPFTFPFSIDLYNSSVLNLGSDFIIDEKSLKLQLTHLNIEEFS</sequence>